<dbReference type="EMBL" id="CAMXCT010000813">
    <property type="protein sequence ID" value="CAI3983554.1"/>
    <property type="molecule type" value="Genomic_DNA"/>
</dbReference>
<sequence>MATASTSEVNAELLEKSDGVKVNPQESIVPRLPRRLKSLALLAVTLLVLGDGHFLVLAPRDRLRWTRGRALQRGMLQLAAPGPERSQALCVVNVAQIVGRLSNQGALINTVSTVCDYPALRRQRRGPVTEEEKQRCANFLMLTIINTDLIVGLVTGSLTACSQSLNVPANCATNIASMLGMIVLMAQAGVQIQLDCIDDRNITQKRDAAVAKAEEIKADVQRSVQKFLKDHGRDGLALLPANPAVPKNTVYSNGALCFGVITLVASFTMRLGVVLADAAFTCPYEQDTELGRRDCALDVLGVLGLVSVIIRFSGLASNACVAIVGDSNPTGQCVVATSSIPTAAFSLSAAAANVEAACKKAFETWDPNAWPFEKQVTFPLVDNGDVVLPVI</sequence>
<comment type="caution">
    <text evidence="2">The sequence shown here is derived from an EMBL/GenBank/DDBJ whole genome shotgun (WGS) entry which is preliminary data.</text>
</comment>
<evidence type="ECO:0000256" key="1">
    <source>
        <dbReference type="SAM" id="Phobius"/>
    </source>
</evidence>
<protein>
    <submittedName>
        <fullName evidence="2">Uncharacterized protein</fullName>
    </submittedName>
</protein>
<gene>
    <name evidence="2" type="ORF">C1SCF055_LOCUS11159</name>
</gene>
<keyword evidence="1" id="KW-1133">Transmembrane helix</keyword>
<dbReference type="AlphaFoldDB" id="A0A9P1FN86"/>
<name>A0A9P1FN86_9DINO</name>
<feature type="transmembrane region" description="Helical" evidence="1">
    <location>
        <begin position="39"/>
        <end position="58"/>
    </location>
</feature>
<keyword evidence="4" id="KW-1185">Reference proteome</keyword>
<proteinExistence type="predicted"/>
<evidence type="ECO:0000313" key="3">
    <source>
        <dbReference type="EMBL" id="CAL4770866.1"/>
    </source>
</evidence>
<reference evidence="3 4" key="2">
    <citation type="submission" date="2024-05" db="EMBL/GenBank/DDBJ databases">
        <authorList>
            <person name="Chen Y."/>
            <person name="Shah S."/>
            <person name="Dougan E. K."/>
            <person name="Thang M."/>
            <person name="Chan C."/>
        </authorList>
    </citation>
    <scope>NUCLEOTIDE SEQUENCE [LARGE SCALE GENOMIC DNA]</scope>
</reference>
<keyword evidence="1" id="KW-0472">Membrane</keyword>
<reference evidence="2" key="1">
    <citation type="submission" date="2022-10" db="EMBL/GenBank/DDBJ databases">
        <authorList>
            <person name="Chen Y."/>
            <person name="Dougan E. K."/>
            <person name="Chan C."/>
            <person name="Rhodes N."/>
            <person name="Thang M."/>
        </authorList>
    </citation>
    <scope>NUCLEOTIDE SEQUENCE</scope>
</reference>
<dbReference type="Proteomes" id="UP001152797">
    <property type="component" value="Unassembled WGS sequence"/>
</dbReference>
<evidence type="ECO:0000313" key="4">
    <source>
        <dbReference type="Proteomes" id="UP001152797"/>
    </source>
</evidence>
<accession>A0A9P1FN86</accession>
<keyword evidence="1" id="KW-0812">Transmembrane</keyword>
<dbReference type="EMBL" id="CAMXCT020000813">
    <property type="protein sequence ID" value="CAL1136929.1"/>
    <property type="molecule type" value="Genomic_DNA"/>
</dbReference>
<organism evidence="2">
    <name type="scientific">Cladocopium goreaui</name>
    <dbReference type="NCBI Taxonomy" id="2562237"/>
    <lineage>
        <taxon>Eukaryota</taxon>
        <taxon>Sar</taxon>
        <taxon>Alveolata</taxon>
        <taxon>Dinophyceae</taxon>
        <taxon>Suessiales</taxon>
        <taxon>Symbiodiniaceae</taxon>
        <taxon>Cladocopium</taxon>
    </lineage>
</organism>
<evidence type="ECO:0000313" key="2">
    <source>
        <dbReference type="EMBL" id="CAI3983554.1"/>
    </source>
</evidence>
<dbReference type="EMBL" id="CAMXCT030000813">
    <property type="protein sequence ID" value="CAL4770866.1"/>
    <property type="molecule type" value="Genomic_DNA"/>
</dbReference>